<comment type="caution">
    <text evidence="1">The sequence shown here is derived from an EMBL/GenBank/DDBJ whole genome shotgun (WGS) entry which is preliminary data.</text>
</comment>
<dbReference type="EMBL" id="LFWZ01000054">
    <property type="protein sequence ID" value="KON29702.1"/>
    <property type="molecule type" value="Genomic_DNA"/>
</dbReference>
<name>A0A0M0BM74_9ARCH</name>
<sequence length="119" mass="13593">MWRAISVKAKDGTLLGSLKVEGREVVFVPEGELGFTITTPPFQSFLMERVLDNMRSSDEGRVAAGEIPYDDALSYEVSADGERLRSLAVRNYGDERRLREIRSSIRWTFDKMYDNLRQG</sequence>
<proteinExistence type="predicted"/>
<gene>
    <name evidence="1" type="ORF">AC482_05825</name>
</gene>
<organism evidence="1 2">
    <name type="scientific">miscellaneous Crenarchaeota group-15 archaeon DG-45</name>
    <dbReference type="NCBI Taxonomy" id="1685127"/>
    <lineage>
        <taxon>Archaea</taxon>
        <taxon>Candidatus Bathyarchaeota</taxon>
        <taxon>MCG-15</taxon>
    </lineage>
</organism>
<reference evidence="1 2" key="1">
    <citation type="submission" date="2015-06" db="EMBL/GenBank/DDBJ databases">
        <title>New insights into the roles of widespread benthic archaea in carbon and nitrogen cycling.</title>
        <authorList>
            <person name="Lazar C.S."/>
            <person name="Baker B.J."/>
            <person name="Seitz K.W."/>
            <person name="Hyde A.S."/>
            <person name="Dick G.J."/>
            <person name="Hinrichs K.-U."/>
            <person name="Teske A.P."/>
        </authorList>
    </citation>
    <scope>NUCLEOTIDE SEQUENCE [LARGE SCALE GENOMIC DNA]</scope>
    <source>
        <strain evidence="1">DG-45</strain>
    </source>
</reference>
<dbReference type="AlphaFoldDB" id="A0A0M0BM74"/>
<evidence type="ECO:0000313" key="2">
    <source>
        <dbReference type="Proteomes" id="UP000037210"/>
    </source>
</evidence>
<evidence type="ECO:0000313" key="1">
    <source>
        <dbReference type="EMBL" id="KON29702.1"/>
    </source>
</evidence>
<protein>
    <submittedName>
        <fullName evidence="1">Uncharacterized protein</fullName>
    </submittedName>
</protein>
<accession>A0A0M0BM74</accession>
<dbReference type="Proteomes" id="UP000037210">
    <property type="component" value="Unassembled WGS sequence"/>
</dbReference>